<dbReference type="EMBL" id="CP002859">
    <property type="protein sequence ID" value="AEI51443.1"/>
    <property type="molecule type" value="Genomic_DNA"/>
</dbReference>
<dbReference type="AlphaFoldDB" id="A0A7U3ZQH5"/>
<accession>A0A7U3ZQH5</accession>
<proteinExistence type="predicted"/>
<sequence>MTVEAIWAKSNDKDGGFTMSIKMKNLTSDRIAPPRAASFEGVSFFDNGEGPDEVAEDLIYTSDKPLDISSAKPMDIKGKILLYQ</sequence>
<protein>
    <submittedName>
        <fullName evidence="1">Uncharacterized protein</fullName>
    </submittedName>
</protein>
<dbReference type="KEGG" id="rsi:Runsl_5141"/>
<name>A0A7U3ZQH5_RUNSL</name>
<dbReference type="Proteomes" id="UP000000493">
    <property type="component" value="Chromosome"/>
</dbReference>
<evidence type="ECO:0000313" key="1">
    <source>
        <dbReference type="EMBL" id="AEI51443.1"/>
    </source>
</evidence>
<evidence type="ECO:0000313" key="2">
    <source>
        <dbReference type="Proteomes" id="UP000000493"/>
    </source>
</evidence>
<keyword evidence="2" id="KW-1185">Reference proteome</keyword>
<organism evidence="1 2">
    <name type="scientific">Runella slithyformis (strain ATCC 29530 / DSM 19594 / LMG 11500 / NCIMB 11436 / LSU 4)</name>
    <dbReference type="NCBI Taxonomy" id="761193"/>
    <lineage>
        <taxon>Bacteria</taxon>
        <taxon>Pseudomonadati</taxon>
        <taxon>Bacteroidota</taxon>
        <taxon>Cytophagia</taxon>
        <taxon>Cytophagales</taxon>
        <taxon>Spirosomataceae</taxon>
        <taxon>Runella</taxon>
    </lineage>
</organism>
<gene>
    <name evidence="1" type="ordered locus">Runsl_5141</name>
</gene>
<reference evidence="2" key="1">
    <citation type="submission" date="2011-06" db="EMBL/GenBank/DDBJ databases">
        <title>The complete genome of chromosome of Runella slithyformis DSM 19594.</title>
        <authorList>
            <consortium name="US DOE Joint Genome Institute (JGI-PGF)"/>
            <person name="Lucas S."/>
            <person name="Han J."/>
            <person name="Lapidus A."/>
            <person name="Bruce D."/>
            <person name="Goodwin L."/>
            <person name="Pitluck S."/>
            <person name="Peters L."/>
            <person name="Kyrpides N."/>
            <person name="Mavromatis K."/>
            <person name="Ivanova N."/>
            <person name="Ovchinnikova G."/>
            <person name="Zhang X."/>
            <person name="Misra M."/>
            <person name="Detter J.C."/>
            <person name="Tapia R."/>
            <person name="Han C."/>
            <person name="Land M."/>
            <person name="Hauser L."/>
            <person name="Markowitz V."/>
            <person name="Cheng J.-F."/>
            <person name="Hugenholtz P."/>
            <person name="Woyke T."/>
            <person name="Wu D."/>
            <person name="Tindall B."/>
            <person name="Faehrich R."/>
            <person name="Brambilla E."/>
            <person name="Klenk H.-P."/>
            <person name="Eisen J.A."/>
        </authorList>
    </citation>
    <scope>NUCLEOTIDE SEQUENCE [LARGE SCALE GENOMIC DNA]</scope>
    <source>
        <strain evidence="2">ATCC 29530 / DSM 19594 / LMG 11500 / NCIMB 11436 / LSU 4</strain>
    </source>
</reference>
<reference evidence="1 2" key="2">
    <citation type="journal article" date="2012" name="Stand. Genomic Sci.">
        <title>Complete genome sequence of the aquatic bacterium Runella slithyformis type strain (LSU 4(T)).</title>
        <authorList>
            <person name="Copeland A."/>
            <person name="Zhang X."/>
            <person name="Misra M."/>
            <person name="Lapidus A."/>
            <person name="Nolan M."/>
            <person name="Lucas S."/>
            <person name="Deshpande S."/>
            <person name="Cheng J.F."/>
            <person name="Tapia R."/>
            <person name="Goodwin L.A."/>
            <person name="Pitluck S."/>
            <person name="Liolios K."/>
            <person name="Pagani I."/>
            <person name="Ivanova N."/>
            <person name="Mikhailova N."/>
            <person name="Pati A."/>
            <person name="Chen A."/>
            <person name="Palaniappan K."/>
            <person name="Land M."/>
            <person name="Hauser L."/>
            <person name="Pan C."/>
            <person name="Jeffries C.D."/>
            <person name="Detter J.C."/>
            <person name="Brambilla E.M."/>
            <person name="Rohde M."/>
            <person name="Djao O.D."/>
            <person name="Goker M."/>
            <person name="Sikorski J."/>
            <person name="Tindall B.J."/>
            <person name="Woyke T."/>
            <person name="Bristow J."/>
            <person name="Eisen J.A."/>
            <person name="Markowitz V."/>
            <person name="Hugenholtz P."/>
            <person name="Kyrpides N.C."/>
            <person name="Klenk H.P."/>
            <person name="Mavromatis K."/>
        </authorList>
    </citation>
    <scope>NUCLEOTIDE SEQUENCE [LARGE SCALE GENOMIC DNA]</scope>
    <source>
        <strain evidence="2">ATCC 29530 / DSM 19594 / LMG 11500 / NCIMB 11436 / LSU 4</strain>
    </source>
</reference>